<comment type="caution">
    <text evidence="5">The sequence shown here is derived from an EMBL/GenBank/DDBJ whole genome shotgun (WGS) entry which is preliminary data.</text>
</comment>
<organism evidence="5 6">
    <name type="scientific">Rathayibacter iranicus NCPPB 2253 = VKM Ac-1602</name>
    <dbReference type="NCBI Taxonomy" id="1328868"/>
    <lineage>
        <taxon>Bacteria</taxon>
        <taxon>Bacillati</taxon>
        <taxon>Actinomycetota</taxon>
        <taxon>Actinomycetes</taxon>
        <taxon>Micrococcales</taxon>
        <taxon>Microbacteriaceae</taxon>
        <taxon>Rathayibacter</taxon>
    </lineage>
</organism>
<dbReference type="PANTHER" id="PTHR43280">
    <property type="entry name" value="ARAC-FAMILY TRANSCRIPTIONAL REGULATOR"/>
    <property type="match status" value="1"/>
</dbReference>
<dbReference type="PROSITE" id="PS01124">
    <property type="entry name" value="HTH_ARAC_FAMILY_2"/>
    <property type="match status" value="1"/>
</dbReference>
<dbReference type="Proteomes" id="UP000245674">
    <property type="component" value="Unassembled WGS sequence"/>
</dbReference>
<protein>
    <submittedName>
        <fullName evidence="5">AraC-like DNA-binding protein</fullName>
    </submittedName>
</protein>
<dbReference type="InterPro" id="IPR009057">
    <property type="entry name" value="Homeodomain-like_sf"/>
</dbReference>
<dbReference type="Gene3D" id="1.10.10.60">
    <property type="entry name" value="Homeodomain-like"/>
    <property type="match status" value="1"/>
</dbReference>
<dbReference type="RefSeq" id="WP_127844070.1">
    <property type="nucleotide sequence ID" value="NZ_QGDV01000001.1"/>
</dbReference>
<feature type="domain" description="HTH araC/xylS-type" evidence="4">
    <location>
        <begin position="209"/>
        <end position="310"/>
    </location>
</feature>
<evidence type="ECO:0000313" key="6">
    <source>
        <dbReference type="Proteomes" id="UP000245674"/>
    </source>
</evidence>
<evidence type="ECO:0000256" key="1">
    <source>
        <dbReference type="ARBA" id="ARBA00023015"/>
    </source>
</evidence>
<dbReference type="SMART" id="SM00342">
    <property type="entry name" value="HTH_ARAC"/>
    <property type="match status" value="1"/>
</dbReference>
<dbReference type="InterPro" id="IPR018060">
    <property type="entry name" value="HTH_AraC"/>
</dbReference>
<accession>A0ABX5LFX3</accession>
<keyword evidence="6" id="KW-1185">Reference proteome</keyword>
<evidence type="ECO:0000313" key="5">
    <source>
        <dbReference type="EMBL" id="PWJ66678.1"/>
    </source>
</evidence>
<dbReference type="EMBL" id="QGDV01000001">
    <property type="protein sequence ID" value="PWJ66678.1"/>
    <property type="molecule type" value="Genomic_DNA"/>
</dbReference>
<dbReference type="Pfam" id="PF12833">
    <property type="entry name" value="HTH_18"/>
    <property type="match status" value="1"/>
</dbReference>
<keyword evidence="2" id="KW-0238">DNA-binding</keyword>
<evidence type="ECO:0000259" key="4">
    <source>
        <dbReference type="PROSITE" id="PS01124"/>
    </source>
</evidence>
<name>A0ABX5LFX3_9MICO</name>
<reference evidence="5 6" key="1">
    <citation type="submission" date="2018-03" db="EMBL/GenBank/DDBJ databases">
        <title>Genomic Encyclopedia of Type Strains, Phase III (KMG-III): the genomes of soil and plant-associated and newly described type strains.</title>
        <authorList>
            <person name="Whitman W."/>
        </authorList>
    </citation>
    <scope>NUCLEOTIDE SEQUENCE [LARGE SCALE GENOMIC DNA]</scope>
    <source>
        <strain evidence="5 6">VKM Ac-1602</strain>
    </source>
</reference>
<sequence length="322" mass="35002">MVPRTTLLNPVSVPMSPGLRSVRLRGMDGLAAVRRTVDIRVEKPLDFRMDLLVGAVDRVRVLHVVSTAFAVRWPDAGLSTASSAFLLPMEGTLGLETEAGFTTVTDGGLALSAEERIMIQTSRPARFLTLCIDAVEGDRMHRLDGANRLPPSPVTTTARTVLRAFLADLDVEHPVQSEYLQGTVLRLGRLLSAVREEDSVSLGVHDMVEAAVQVILADYADPHLDPATVAFRCQVSLRSLQRAMAQERQTTLRDFIVSIRTKNALRLVAAASDEVPLADIASSTGFTSPDRLRRAIAAETGLSPTEYRRRRQLGGREAVSAG</sequence>
<keyword evidence="1" id="KW-0805">Transcription regulation</keyword>
<proteinExistence type="predicted"/>
<evidence type="ECO:0000256" key="3">
    <source>
        <dbReference type="ARBA" id="ARBA00023163"/>
    </source>
</evidence>
<evidence type="ECO:0000256" key="2">
    <source>
        <dbReference type="ARBA" id="ARBA00023125"/>
    </source>
</evidence>
<gene>
    <name evidence="5" type="ORF">B0H03_101128</name>
</gene>
<keyword evidence="3" id="KW-0804">Transcription</keyword>
<dbReference type="SUPFAM" id="SSF46689">
    <property type="entry name" value="Homeodomain-like"/>
    <property type="match status" value="1"/>
</dbReference>
<dbReference type="PANTHER" id="PTHR43280:SF2">
    <property type="entry name" value="HTH-TYPE TRANSCRIPTIONAL REGULATOR EXSA"/>
    <property type="match status" value="1"/>
</dbReference>